<dbReference type="PROSITE" id="PS00041">
    <property type="entry name" value="HTH_ARAC_FAMILY_1"/>
    <property type="match status" value="1"/>
</dbReference>
<protein>
    <submittedName>
        <fullName evidence="6">AraC family transcriptional regulator</fullName>
    </submittedName>
</protein>
<dbReference type="InterPro" id="IPR009057">
    <property type="entry name" value="Homeodomain-like_sf"/>
</dbReference>
<name>W7Q623_9ALTE</name>
<dbReference type="InterPro" id="IPR018060">
    <property type="entry name" value="HTH_AraC"/>
</dbReference>
<evidence type="ECO:0000313" key="7">
    <source>
        <dbReference type="Proteomes" id="UP000019276"/>
    </source>
</evidence>
<keyword evidence="4" id="KW-1133">Transmembrane helix</keyword>
<feature type="transmembrane region" description="Helical" evidence="4">
    <location>
        <begin position="6"/>
        <end position="28"/>
    </location>
</feature>
<organism evidence="6 7">
    <name type="scientific">Catenovulum agarivorans DS-2</name>
    <dbReference type="NCBI Taxonomy" id="1328313"/>
    <lineage>
        <taxon>Bacteria</taxon>
        <taxon>Pseudomonadati</taxon>
        <taxon>Pseudomonadota</taxon>
        <taxon>Gammaproteobacteria</taxon>
        <taxon>Alteromonadales</taxon>
        <taxon>Alteromonadaceae</taxon>
        <taxon>Catenovulum</taxon>
    </lineage>
</organism>
<feature type="transmembrane region" description="Helical" evidence="4">
    <location>
        <begin position="143"/>
        <end position="171"/>
    </location>
</feature>
<accession>W7Q623</accession>
<feature type="transmembrane region" description="Helical" evidence="4">
    <location>
        <begin position="61"/>
        <end position="86"/>
    </location>
</feature>
<evidence type="ECO:0000313" key="6">
    <source>
        <dbReference type="EMBL" id="EWH08224.1"/>
    </source>
</evidence>
<keyword evidence="4" id="KW-0472">Membrane</keyword>
<evidence type="ECO:0000256" key="4">
    <source>
        <dbReference type="SAM" id="Phobius"/>
    </source>
</evidence>
<dbReference type="STRING" id="1328313.DS2_18443"/>
<keyword evidence="1" id="KW-0805">Transcription regulation</keyword>
<proteinExistence type="predicted"/>
<dbReference type="EMBL" id="ARZY01000058">
    <property type="protein sequence ID" value="EWH08224.1"/>
    <property type="molecule type" value="Genomic_DNA"/>
</dbReference>
<gene>
    <name evidence="6" type="ORF">DS2_18443</name>
</gene>
<dbReference type="GO" id="GO:0003700">
    <property type="term" value="F:DNA-binding transcription factor activity"/>
    <property type="evidence" value="ECO:0007669"/>
    <property type="project" value="InterPro"/>
</dbReference>
<feature type="domain" description="HTH araC/xylS-type" evidence="5">
    <location>
        <begin position="284"/>
        <end position="392"/>
    </location>
</feature>
<dbReference type="eggNOG" id="COG2169">
    <property type="taxonomic scope" value="Bacteria"/>
</dbReference>
<dbReference type="Gene3D" id="1.10.10.60">
    <property type="entry name" value="Homeodomain-like"/>
    <property type="match status" value="2"/>
</dbReference>
<feature type="transmembrane region" description="Helical" evidence="4">
    <location>
        <begin position="191"/>
        <end position="213"/>
    </location>
</feature>
<evidence type="ECO:0000259" key="5">
    <source>
        <dbReference type="PROSITE" id="PS01124"/>
    </source>
</evidence>
<dbReference type="PRINTS" id="PR00032">
    <property type="entry name" value="HTHARAC"/>
</dbReference>
<feature type="transmembrane region" description="Helical" evidence="4">
    <location>
        <begin position="106"/>
        <end position="123"/>
    </location>
</feature>
<dbReference type="SUPFAM" id="SSF46689">
    <property type="entry name" value="Homeodomain-like"/>
    <property type="match status" value="1"/>
</dbReference>
<dbReference type="PANTHER" id="PTHR43280">
    <property type="entry name" value="ARAC-FAMILY TRANSCRIPTIONAL REGULATOR"/>
    <property type="match status" value="1"/>
</dbReference>
<dbReference type="PANTHER" id="PTHR43280:SF29">
    <property type="entry name" value="ARAC-FAMILY TRANSCRIPTIONAL REGULATOR"/>
    <property type="match status" value="1"/>
</dbReference>
<keyword evidence="2" id="KW-0238">DNA-binding</keyword>
<dbReference type="Pfam" id="PF12833">
    <property type="entry name" value="HTH_18"/>
    <property type="match status" value="1"/>
</dbReference>
<dbReference type="InterPro" id="IPR018062">
    <property type="entry name" value="HTH_AraC-typ_CS"/>
</dbReference>
<evidence type="ECO:0000256" key="3">
    <source>
        <dbReference type="ARBA" id="ARBA00023163"/>
    </source>
</evidence>
<sequence>MTPTITIQSLLLFLAAGQGVVFAVLLYFRGRKSRAINIHLSILLFAFSFEVLQKFLLDTGYIYTVPFLVGASLPVDASVGIALYWYVRQATCPEKDNRTGQVFKHYSFFIACIVLSIPYWLLPFEQKLYLMQTGVISNEWPALTYYGVGIQTIGKIISFFVYLFLCLKMLLEHKNRINNIFSYREHITLRWLTNLLWLFLFGGIQGIAILLFFQDSEEVTAIMGFLELFSVAVIFYIGVMGLLQPRIYRGKERSYVRAVQAVDEQAVEQKAKYHNSALSEADMLRISNKLDKLMSEDCVYLQADLSMPQLADMLSVSANYLSQTLNSVYQMSFFDYVNQQRIAYAKQQLSNPKLKDKSVVDVAVDSGFNSRSAFYTAFNKNVGMTPAQYRRSIQQGQ</sequence>
<reference evidence="6 7" key="1">
    <citation type="journal article" date="2014" name="Genome Announc.">
        <title>Draft Genome Sequence of the Agar-Degrading Bacterium Catenovulum sp. Strain DS-2, Isolated from Intestines of Haliotis diversicolor.</title>
        <authorList>
            <person name="Shan D."/>
            <person name="Li X."/>
            <person name="Gu Z."/>
            <person name="Wei G."/>
            <person name="Gao Z."/>
            <person name="Shao Z."/>
        </authorList>
    </citation>
    <scope>NUCLEOTIDE SEQUENCE [LARGE SCALE GENOMIC DNA]</scope>
    <source>
        <strain evidence="6 7">DS-2</strain>
    </source>
</reference>
<keyword evidence="3" id="KW-0804">Transcription</keyword>
<keyword evidence="7" id="KW-1185">Reference proteome</keyword>
<feature type="transmembrane region" description="Helical" evidence="4">
    <location>
        <begin position="35"/>
        <end position="55"/>
    </location>
</feature>
<evidence type="ECO:0000256" key="1">
    <source>
        <dbReference type="ARBA" id="ARBA00023015"/>
    </source>
</evidence>
<dbReference type="AlphaFoldDB" id="W7Q623"/>
<evidence type="ECO:0000256" key="2">
    <source>
        <dbReference type="ARBA" id="ARBA00023125"/>
    </source>
</evidence>
<dbReference type="InterPro" id="IPR020449">
    <property type="entry name" value="Tscrpt_reg_AraC-type_HTH"/>
</dbReference>
<dbReference type="Proteomes" id="UP000019276">
    <property type="component" value="Unassembled WGS sequence"/>
</dbReference>
<dbReference type="SMART" id="SM00342">
    <property type="entry name" value="HTH_ARAC"/>
    <property type="match status" value="1"/>
</dbReference>
<dbReference type="PROSITE" id="PS01124">
    <property type="entry name" value="HTH_ARAC_FAMILY_2"/>
    <property type="match status" value="1"/>
</dbReference>
<dbReference type="GO" id="GO:0043565">
    <property type="term" value="F:sequence-specific DNA binding"/>
    <property type="evidence" value="ECO:0007669"/>
    <property type="project" value="InterPro"/>
</dbReference>
<keyword evidence="4" id="KW-0812">Transmembrane</keyword>
<dbReference type="OrthoDB" id="345413at2"/>
<dbReference type="RefSeq" id="WP_035016518.1">
    <property type="nucleotide sequence ID" value="NZ_ARZY01000058.1"/>
</dbReference>
<comment type="caution">
    <text evidence="6">The sequence shown here is derived from an EMBL/GenBank/DDBJ whole genome shotgun (WGS) entry which is preliminary data.</text>
</comment>
<feature type="transmembrane region" description="Helical" evidence="4">
    <location>
        <begin position="219"/>
        <end position="243"/>
    </location>
</feature>